<accession>A0ABQ8URQ3</accession>
<protein>
    <submittedName>
        <fullName evidence="3">Uncharacterized protein</fullName>
    </submittedName>
</protein>
<evidence type="ECO:0000313" key="3">
    <source>
        <dbReference type="EMBL" id="KAJ4460205.1"/>
    </source>
</evidence>
<feature type="chain" id="PRO_5045986183" evidence="2">
    <location>
        <begin position="17"/>
        <end position="161"/>
    </location>
</feature>
<gene>
    <name evidence="3" type="ORF">PAPYR_3594</name>
</gene>
<dbReference type="Proteomes" id="UP001141327">
    <property type="component" value="Unassembled WGS sequence"/>
</dbReference>
<sequence>MRILFISSLLFAFALGSCEPTAARCVPCCTPPSPVTQIDPANLDFDAPKQKKNSTEENQSDAEEEDNTALFGSLGSFGWGGSSFGNLFSGFTGGPSMRTGEFPARGYPITGCSFLIAPQTGGGGYSTYGLGGSARLGRGRGQSLSKAWASNKAANAARRRC</sequence>
<feature type="compositionally biased region" description="Acidic residues" evidence="1">
    <location>
        <begin position="58"/>
        <end position="67"/>
    </location>
</feature>
<evidence type="ECO:0000256" key="1">
    <source>
        <dbReference type="SAM" id="MobiDB-lite"/>
    </source>
</evidence>
<evidence type="ECO:0000313" key="4">
    <source>
        <dbReference type="Proteomes" id="UP001141327"/>
    </source>
</evidence>
<feature type="signal peptide" evidence="2">
    <location>
        <begin position="1"/>
        <end position="16"/>
    </location>
</feature>
<comment type="caution">
    <text evidence="3">The sequence shown here is derived from an EMBL/GenBank/DDBJ whole genome shotgun (WGS) entry which is preliminary data.</text>
</comment>
<dbReference type="EMBL" id="JAPMOS010000014">
    <property type="protein sequence ID" value="KAJ4460205.1"/>
    <property type="molecule type" value="Genomic_DNA"/>
</dbReference>
<keyword evidence="2" id="KW-0732">Signal</keyword>
<feature type="compositionally biased region" description="Basic and acidic residues" evidence="1">
    <location>
        <begin position="46"/>
        <end position="55"/>
    </location>
</feature>
<organism evidence="3 4">
    <name type="scientific">Paratrimastix pyriformis</name>
    <dbReference type="NCBI Taxonomy" id="342808"/>
    <lineage>
        <taxon>Eukaryota</taxon>
        <taxon>Metamonada</taxon>
        <taxon>Preaxostyla</taxon>
        <taxon>Paratrimastigidae</taxon>
        <taxon>Paratrimastix</taxon>
    </lineage>
</organism>
<reference evidence="3" key="1">
    <citation type="journal article" date="2022" name="bioRxiv">
        <title>Genomics of Preaxostyla Flagellates Illuminates Evolutionary Transitions and the Path Towards Mitochondrial Loss.</title>
        <authorList>
            <person name="Novak L.V.F."/>
            <person name="Treitli S.C."/>
            <person name="Pyrih J."/>
            <person name="Halakuc P."/>
            <person name="Pipaliya S.V."/>
            <person name="Vacek V."/>
            <person name="Brzon O."/>
            <person name="Soukal P."/>
            <person name="Eme L."/>
            <person name="Dacks J.B."/>
            <person name="Karnkowska A."/>
            <person name="Elias M."/>
            <person name="Hampl V."/>
        </authorList>
    </citation>
    <scope>NUCLEOTIDE SEQUENCE</scope>
    <source>
        <strain evidence="3">RCP-MX</strain>
    </source>
</reference>
<feature type="region of interest" description="Disordered" evidence="1">
    <location>
        <begin position="39"/>
        <end position="67"/>
    </location>
</feature>
<dbReference type="PROSITE" id="PS51257">
    <property type="entry name" value="PROKAR_LIPOPROTEIN"/>
    <property type="match status" value="1"/>
</dbReference>
<keyword evidence="4" id="KW-1185">Reference proteome</keyword>
<evidence type="ECO:0000256" key="2">
    <source>
        <dbReference type="SAM" id="SignalP"/>
    </source>
</evidence>
<proteinExistence type="predicted"/>
<name>A0ABQ8URQ3_9EUKA</name>